<proteinExistence type="predicted"/>
<reference evidence="2 3" key="1">
    <citation type="submission" date="2019-03" db="EMBL/GenBank/DDBJ databases">
        <title>Single cell metagenomics reveals metabolic interactions within the superorganism composed of flagellate Streblomastix strix and complex community of Bacteroidetes bacteria on its surface.</title>
        <authorList>
            <person name="Treitli S.C."/>
            <person name="Kolisko M."/>
            <person name="Husnik F."/>
            <person name="Keeling P."/>
            <person name="Hampl V."/>
        </authorList>
    </citation>
    <scope>NUCLEOTIDE SEQUENCE [LARGE SCALE GENOMIC DNA]</scope>
    <source>
        <strain evidence="2">ST1C</strain>
    </source>
</reference>
<dbReference type="Pfam" id="PF17800">
    <property type="entry name" value="NPL"/>
    <property type="match status" value="1"/>
</dbReference>
<feature type="domain" description="Nucleoplasmin-like" evidence="1">
    <location>
        <begin position="24"/>
        <end position="95"/>
    </location>
</feature>
<dbReference type="AlphaFoldDB" id="A0A5J4WM38"/>
<accession>A0A5J4WM38</accession>
<comment type="caution">
    <text evidence="2">The sequence shown here is derived from an EMBL/GenBank/DDBJ whole genome shotgun (WGS) entry which is preliminary data.</text>
</comment>
<organism evidence="2 3">
    <name type="scientific">Streblomastix strix</name>
    <dbReference type="NCBI Taxonomy" id="222440"/>
    <lineage>
        <taxon>Eukaryota</taxon>
        <taxon>Metamonada</taxon>
        <taxon>Preaxostyla</taxon>
        <taxon>Oxymonadida</taxon>
        <taxon>Streblomastigidae</taxon>
        <taxon>Streblomastix</taxon>
    </lineage>
</organism>
<evidence type="ECO:0000259" key="1">
    <source>
        <dbReference type="Pfam" id="PF17800"/>
    </source>
</evidence>
<gene>
    <name evidence="2" type="ORF">EZS28_008327</name>
</gene>
<evidence type="ECO:0000313" key="2">
    <source>
        <dbReference type="EMBL" id="KAA6396147.1"/>
    </source>
</evidence>
<sequence length="130" mass="14362">MYVVLYSFFGEIAKKVTSTERIIADNEYVHLIQCCLTGIGSGFAHLSVVKESAKFPIFHLGSGAPTSVTVNYIFLPDEAVVFYADGDCDVAVTGYSEPFDLGGYRRPRGGFKRERKRIGPKISETTEIKV</sequence>
<dbReference type="InterPro" id="IPR041232">
    <property type="entry name" value="NPL"/>
</dbReference>
<dbReference type="EMBL" id="SNRW01001504">
    <property type="protein sequence ID" value="KAA6396147.1"/>
    <property type="molecule type" value="Genomic_DNA"/>
</dbReference>
<protein>
    <recommendedName>
        <fullName evidence="1">Nucleoplasmin-like domain-containing protein</fullName>
    </recommendedName>
</protein>
<evidence type="ECO:0000313" key="3">
    <source>
        <dbReference type="Proteomes" id="UP000324800"/>
    </source>
</evidence>
<dbReference type="Proteomes" id="UP000324800">
    <property type="component" value="Unassembled WGS sequence"/>
</dbReference>
<name>A0A5J4WM38_9EUKA</name>